<dbReference type="EMBL" id="CAUJNA010002480">
    <property type="protein sequence ID" value="CAJ1393112.1"/>
    <property type="molecule type" value="Genomic_DNA"/>
</dbReference>
<dbReference type="InterPro" id="IPR001623">
    <property type="entry name" value="DnaJ_domain"/>
</dbReference>
<organism evidence="6 7">
    <name type="scientific">Effrenium voratum</name>
    <dbReference type="NCBI Taxonomy" id="2562239"/>
    <lineage>
        <taxon>Eukaryota</taxon>
        <taxon>Sar</taxon>
        <taxon>Alveolata</taxon>
        <taxon>Dinophyceae</taxon>
        <taxon>Suessiales</taxon>
        <taxon>Symbiodiniaceae</taxon>
        <taxon>Effrenium</taxon>
    </lineage>
</organism>
<evidence type="ECO:0000256" key="3">
    <source>
        <dbReference type="PROSITE-ProRule" id="PRU00339"/>
    </source>
</evidence>
<evidence type="ECO:0000259" key="5">
    <source>
        <dbReference type="PROSITE" id="PS50076"/>
    </source>
</evidence>
<dbReference type="PANTHER" id="PTHR45188">
    <property type="entry name" value="DNAJ PROTEIN P58IPK HOMOLOG"/>
    <property type="match status" value="1"/>
</dbReference>
<evidence type="ECO:0000313" key="7">
    <source>
        <dbReference type="Proteomes" id="UP001178507"/>
    </source>
</evidence>
<dbReference type="SUPFAM" id="SSF46565">
    <property type="entry name" value="Chaperone J-domain"/>
    <property type="match status" value="1"/>
</dbReference>
<dbReference type="Pfam" id="PF13432">
    <property type="entry name" value="TPR_16"/>
    <property type="match status" value="1"/>
</dbReference>
<dbReference type="Gene3D" id="1.10.287.110">
    <property type="entry name" value="DnaJ domain"/>
    <property type="match status" value="1"/>
</dbReference>
<accession>A0AA36IUR6</accession>
<evidence type="ECO:0000256" key="1">
    <source>
        <dbReference type="ARBA" id="ARBA00022737"/>
    </source>
</evidence>
<dbReference type="Pfam" id="PF13428">
    <property type="entry name" value="TPR_14"/>
    <property type="match status" value="1"/>
</dbReference>
<keyword evidence="7" id="KW-1185">Reference proteome</keyword>
<name>A0AA36IUR6_9DINO</name>
<feature type="repeat" description="TPR" evidence="3">
    <location>
        <begin position="198"/>
        <end position="231"/>
    </location>
</feature>
<evidence type="ECO:0000313" key="6">
    <source>
        <dbReference type="EMBL" id="CAJ1393112.1"/>
    </source>
</evidence>
<dbReference type="PROSITE" id="PS50005">
    <property type="entry name" value="TPR"/>
    <property type="match status" value="1"/>
</dbReference>
<protein>
    <recommendedName>
        <fullName evidence="5">J domain-containing protein</fullName>
    </recommendedName>
</protein>
<dbReference type="InterPro" id="IPR036869">
    <property type="entry name" value="J_dom_sf"/>
</dbReference>
<reference evidence="6" key="1">
    <citation type="submission" date="2023-08" db="EMBL/GenBank/DDBJ databases">
        <authorList>
            <person name="Chen Y."/>
            <person name="Shah S."/>
            <person name="Dougan E. K."/>
            <person name="Thang M."/>
            <person name="Chan C."/>
        </authorList>
    </citation>
    <scope>NUCLEOTIDE SEQUENCE</scope>
</reference>
<feature type="region of interest" description="Disordered" evidence="4">
    <location>
        <begin position="31"/>
        <end position="50"/>
    </location>
</feature>
<dbReference type="InterPro" id="IPR011990">
    <property type="entry name" value="TPR-like_helical_dom_sf"/>
</dbReference>
<dbReference type="Gene3D" id="1.25.40.10">
    <property type="entry name" value="Tetratricopeptide repeat domain"/>
    <property type="match status" value="1"/>
</dbReference>
<dbReference type="PRINTS" id="PR00625">
    <property type="entry name" value="JDOMAIN"/>
</dbReference>
<dbReference type="Proteomes" id="UP001178507">
    <property type="component" value="Unassembled WGS sequence"/>
</dbReference>
<dbReference type="InterPro" id="IPR019734">
    <property type="entry name" value="TPR_rpt"/>
</dbReference>
<feature type="domain" description="J" evidence="5">
    <location>
        <begin position="7"/>
        <end position="74"/>
    </location>
</feature>
<proteinExistence type="predicted"/>
<feature type="region of interest" description="Disordered" evidence="4">
    <location>
        <begin position="263"/>
        <end position="311"/>
    </location>
</feature>
<evidence type="ECO:0000256" key="2">
    <source>
        <dbReference type="ARBA" id="ARBA00022803"/>
    </source>
</evidence>
<dbReference type="Pfam" id="PF00226">
    <property type="entry name" value="DnaJ"/>
    <property type="match status" value="1"/>
</dbReference>
<dbReference type="SUPFAM" id="SSF48452">
    <property type="entry name" value="TPR-like"/>
    <property type="match status" value="1"/>
</dbReference>
<dbReference type="PROSITE" id="PS50076">
    <property type="entry name" value="DNAJ_2"/>
    <property type="match status" value="1"/>
</dbReference>
<sequence length="397" mass="43101">MAAKFVDYYALLGCSPSSTHSELKQAYHEKIREFHPDKRPDSREGRGKKITAELNEAWEVLKDSARRDAYDKEWHRKAAPGASGAPGGASSAARDGASGGASGADECRRAGNELYRAACAVAQNAEAGGTFGPEGMTWVKLALEKYQAAISMYSKGLAAAPDDHRLLNNRALCFAALKMWPKCQEDARRVTEVKQDFRKGWFLLAKALWKEGRPEEAKAELEKALKLLPDSPELLELQAEVHLSVYEASGGQLPAIGRRASVRNISPVGTPPASSMRVQPPPPLHRPMPPRKRSAAGANHPVPPTESMSSLNDRCAQQFLSKSGTLWPLKGWRNKTGLDTLAGLEATGRFGETTADFGEKVKFLGRSIGKGRAEARTLWDLAQFARGTHTGGVRTGC</sequence>
<keyword evidence="1" id="KW-0677">Repeat</keyword>
<dbReference type="CDD" id="cd06257">
    <property type="entry name" value="DnaJ"/>
    <property type="match status" value="1"/>
</dbReference>
<evidence type="ECO:0000256" key="4">
    <source>
        <dbReference type="SAM" id="MobiDB-lite"/>
    </source>
</evidence>
<dbReference type="AlphaFoldDB" id="A0AA36IUR6"/>
<dbReference type="SMART" id="SM00271">
    <property type="entry name" value="DnaJ"/>
    <property type="match status" value="1"/>
</dbReference>
<dbReference type="SMART" id="SM00028">
    <property type="entry name" value="TPR"/>
    <property type="match status" value="3"/>
</dbReference>
<keyword evidence="2 3" id="KW-0802">TPR repeat</keyword>
<gene>
    <name evidence="6" type="ORF">EVOR1521_LOCUS18047</name>
</gene>
<dbReference type="PANTHER" id="PTHR45188:SF2">
    <property type="entry name" value="DNAJ HOMOLOG SUBFAMILY C MEMBER 7"/>
    <property type="match status" value="1"/>
</dbReference>
<feature type="compositionally biased region" description="Low complexity" evidence="4">
    <location>
        <begin position="79"/>
        <end position="96"/>
    </location>
</feature>
<comment type="caution">
    <text evidence="6">The sequence shown here is derived from an EMBL/GenBank/DDBJ whole genome shotgun (WGS) entry which is preliminary data.</text>
</comment>
<feature type="region of interest" description="Disordered" evidence="4">
    <location>
        <begin position="72"/>
        <end position="103"/>
    </location>
</feature>